<dbReference type="InterPro" id="IPR027417">
    <property type="entry name" value="P-loop_NTPase"/>
</dbReference>
<organism evidence="1 2">
    <name type="scientific">Algoriphagus kandeliae</name>
    <dbReference type="NCBI Taxonomy" id="2562278"/>
    <lineage>
        <taxon>Bacteria</taxon>
        <taxon>Pseudomonadati</taxon>
        <taxon>Bacteroidota</taxon>
        <taxon>Cytophagia</taxon>
        <taxon>Cytophagales</taxon>
        <taxon>Cyclobacteriaceae</taxon>
        <taxon>Algoriphagus</taxon>
    </lineage>
</organism>
<keyword evidence="2" id="KW-1185">Reference proteome</keyword>
<reference evidence="1 2" key="1">
    <citation type="submission" date="2019-03" db="EMBL/GenBank/DDBJ databases">
        <title>Algoriphagus sp. nov, a new strain isolated from root system soil of mangrove plant Kandelia.</title>
        <authorList>
            <person name="Yin Q."/>
            <person name="Wang K."/>
            <person name="Song Z."/>
        </authorList>
    </citation>
    <scope>NUCLEOTIDE SEQUENCE [LARGE SCALE GENOMIC DNA]</scope>
    <source>
        <strain evidence="1 2">XY-J91</strain>
    </source>
</reference>
<evidence type="ECO:0000313" key="1">
    <source>
        <dbReference type="EMBL" id="TFV97520.1"/>
    </source>
</evidence>
<protein>
    <submittedName>
        <fullName evidence="1">Uncharacterized protein</fullName>
    </submittedName>
</protein>
<gene>
    <name evidence="1" type="ORF">E4S40_02370</name>
</gene>
<accession>A0A4Y9QZK4</accession>
<sequence length="657" mass="74783">MNFFSIKTSHQESIKSLLRGTSIMEFKQLSWHRTEVKLGDFVFLVISGDKSKKEINYENGLRALSEVVTLPLDDGSKHFKIKVKILELFEESISRDDFYKFPELKNAPSIGPITTNEPNQSFRKIDNQQAIAILKATKKILNKSEFPSKIEILLDSKSIIELISNDETKANTKKEIKYSTKIMDFWRDCSSSNIIYSESLVKRFISSLISKNFLLLTGLSGSGKTKLALAFGKWISSYKQSKFALLKKAIQNEIFLENYKIVSLDRDFLQIINLKGSTGKIIPIPVKGIFEWFDLLKNGEIDINGDPKEIRHEVGERSIYQKHIHGFYTEFFKVASLMMRESTELKTGNFILIPVGADWTNREPLLGYPNALNENEYIKPENGALDLLIEANDNPDLPYFLILDEMNLSHVERYFADFLSAMESGEEIFLHNYKTPKSGIPSKINIPKNLFIIGTVNIDETTHMFSPKVLDRANTIEFRITPNEMTKFFNELGEINMENLESKGAGMAKSFLDMALDTNVPTEGIDDVKEQLGKFFVELKKVGAEFGYRSATEILKLIDRLGKIDPDLEIDEKLDIAVIQKLLPKLHGSRRKLVPVLTSLANLCLKDSIKSEIENTNIENKVFEVDSEKIKYPLSFEKLSRMHRAAVENGFASFAEA</sequence>
<dbReference type="Gene3D" id="3.40.50.300">
    <property type="entry name" value="P-loop containing nucleotide triphosphate hydrolases"/>
    <property type="match status" value="1"/>
</dbReference>
<dbReference type="RefSeq" id="WP_135070306.1">
    <property type="nucleotide sequence ID" value="NZ_SPSB01000001.1"/>
</dbReference>
<dbReference type="SUPFAM" id="SSF52540">
    <property type="entry name" value="P-loop containing nucleoside triphosphate hydrolases"/>
    <property type="match status" value="1"/>
</dbReference>
<evidence type="ECO:0000313" key="2">
    <source>
        <dbReference type="Proteomes" id="UP000297647"/>
    </source>
</evidence>
<dbReference type="EMBL" id="SPSB01000001">
    <property type="protein sequence ID" value="TFV97520.1"/>
    <property type="molecule type" value="Genomic_DNA"/>
</dbReference>
<comment type="caution">
    <text evidence="1">The sequence shown here is derived from an EMBL/GenBank/DDBJ whole genome shotgun (WGS) entry which is preliminary data.</text>
</comment>
<name>A0A4Y9QZK4_9BACT</name>
<dbReference type="AlphaFoldDB" id="A0A4Y9QZK4"/>
<dbReference type="OrthoDB" id="9781481at2"/>
<proteinExistence type="predicted"/>
<dbReference type="Proteomes" id="UP000297647">
    <property type="component" value="Unassembled WGS sequence"/>
</dbReference>